<proteinExistence type="inferred from homology"/>
<keyword evidence="5 8" id="KW-0680">Restriction system</keyword>
<evidence type="ECO:0000256" key="4">
    <source>
        <dbReference type="ARBA" id="ARBA00022691"/>
    </source>
</evidence>
<dbReference type="InterPro" id="IPR017985">
    <property type="entry name" value="MeTrfase_CN4_CS"/>
</dbReference>
<dbReference type="Gene3D" id="3.40.50.150">
    <property type="entry name" value="Vaccinia Virus protein VP39"/>
    <property type="match status" value="1"/>
</dbReference>
<evidence type="ECO:0000256" key="1">
    <source>
        <dbReference type="ARBA" id="ARBA00010203"/>
    </source>
</evidence>
<evidence type="ECO:0000256" key="9">
    <source>
        <dbReference type="SAM" id="Coils"/>
    </source>
</evidence>
<dbReference type="InterPro" id="IPR002941">
    <property type="entry name" value="DNA_methylase_N4/N6"/>
</dbReference>
<dbReference type="GO" id="GO:0008168">
    <property type="term" value="F:methyltransferase activity"/>
    <property type="evidence" value="ECO:0007669"/>
    <property type="project" value="UniProtKB-KW"/>
</dbReference>
<evidence type="ECO:0000256" key="5">
    <source>
        <dbReference type="ARBA" id="ARBA00022747"/>
    </source>
</evidence>
<dbReference type="SUPFAM" id="SSF53335">
    <property type="entry name" value="S-adenosyl-L-methionine-dependent methyltransferases"/>
    <property type="match status" value="1"/>
</dbReference>
<sequence>MPGAPRNQIIAGDCVEEMKKLPDDSVDLVITSPPYFNQRDYDMEGQIGREEDVDDYIDKIHEVFKECVRVTKESGSMVFNMGDKRVDNGRMLIPSRFATRMIDNEPVKLVNDITWHKTNPTPRQSDRTLTRSTEPFFHFALSKDYKHDIREYQKHLDIAQTKIKGKKRTDRYGKKYFELIEESDLSQEEKQQAEKELQDAIDRVHNGDITGFRMKIRGVHALPYGGQEGGRMQKIRDKGFTIIDLKGNKMKTDVIESSVESIDWSDHPAIYPEYIIRHLLRLLTDKGDLVLDPFMGSGTTAVAAKKLNRDYLGYDLNPEYCEKARQRVNSINAETKISDYVGD</sequence>
<comment type="catalytic activity">
    <reaction evidence="7 8">
        <text>a 2'-deoxycytidine in DNA + S-adenosyl-L-methionine = an N(4)-methyl-2'-deoxycytidine in DNA + S-adenosyl-L-homocysteine + H(+)</text>
        <dbReference type="Rhea" id="RHEA:16857"/>
        <dbReference type="Rhea" id="RHEA-COMP:11369"/>
        <dbReference type="Rhea" id="RHEA-COMP:13674"/>
        <dbReference type="ChEBI" id="CHEBI:15378"/>
        <dbReference type="ChEBI" id="CHEBI:57856"/>
        <dbReference type="ChEBI" id="CHEBI:59789"/>
        <dbReference type="ChEBI" id="CHEBI:85452"/>
        <dbReference type="ChEBI" id="CHEBI:137933"/>
        <dbReference type="EC" id="2.1.1.113"/>
    </reaction>
</comment>
<keyword evidence="2 8" id="KW-0489">Methyltransferase</keyword>
<protein>
    <recommendedName>
        <fullName evidence="8">Type II methyltransferase</fullName>
        <ecNumber evidence="8">2.1.1.113</ecNumber>
    </recommendedName>
    <alternativeName>
        <fullName evidence="8">N-4 cytosine-specific methyltransferase</fullName>
    </alternativeName>
</protein>
<evidence type="ECO:0000256" key="2">
    <source>
        <dbReference type="ARBA" id="ARBA00022603"/>
    </source>
</evidence>
<dbReference type="InterPro" id="IPR029063">
    <property type="entry name" value="SAM-dependent_MTases_sf"/>
</dbReference>
<keyword evidence="6" id="KW-0238">DNA-binding</keyword>
<keyword evidence="9" id="KW-0175">Coiled coil</keyword>
<dbReference type="PANTHER" id="PTHR13370:SF3">
    <property type="entry name" value="TRNA (GUANINE(10)-N2)-METHYLTRANSFERASE HOMOLOG"/>
    <property type="match status" value="1"/>
</dbReference>
<evidence type="ECO:0000259" key="10">
    <source>
        <dbReference type="Pfam" id="PF01555"/>
    </source>
</evidence>
<evidence type="ECO:0000256" key="3">
    <source>
        <dbReference type="ARBA" id="ARBA00022679"/>
    </source>
</evidence>
<gene>
    <name evidence="11" type="ORF">SVXNc_0752</name>
</gene>
<dbReference type="GO" id="GO:0032259">
    <property type="term" value="P:methylation"/>
    <property type="evidence" value="ECO:0007669"/>
    <property type="project" value="UniProtKB-KW"/>
</dbReference>
<dbReference type="Proteomes" id="UP001218034">
    <property type="component" value="Chromosome"/>
</dbReference>
<name>A0ABY8CIQ1_9ARCH</name>
<dbReference type="GeneID" id="90590189"/>
<organism evidence="11 12">
    <name type="scientific">Candidatus Nanohalococcus occultus</name>
    <dbReference type="NCBI Taxonomy" id="2978047"/>
    <lineage>
        <taxon>Archaea</taxon>
        <taxon>Candidatus Nanohalarchaeota</taxon>
        <taxon>Candidatus Nanohalarchaeota incertae sedis</taxon>
        <taxon>Candidatus Nanohalococcus</taxon>
    </lineage>
</organism>
<feature type="coiled-coil region" evidence="9">
    <location>
        <begin position="176"/>
        <end position="203"/>
    </location>
</feature>
<dbReference type="PANTHER" id="PTHR13370">
    <property type="entry name" value="RNA METHYLASE-RELATED"/>
    <property type="match status" value="1"/>
</dbReference>
<dbReference type="PROSITE" id="PS00093">
    <property type="entry name" value="N4_MTASE"/>
    <property type="match status" value="1"/>
</dbReference>
<dbReference type="Pfam" id="PF01555">
    <property type="entry name" value="N6_N4_Mtase"/>
    <property type="match status" value="1"/>
</dbReference>
<dbReference type="EC" id="2.1.1.113" evidence="8"/>
<feature type="domain" description="DNA methylase N-4/N-6" evidence="10">
    <location>
        <begin position="26"/>
        <end position="324"/>
    </location>
</feature>
<evidence type="ECO:0000256" key="6">
    <source>
        <dbReference type="ARBA" id="ARBA00023125"/>
    </source>
</evidence>
<dbReference type="EMBL" id="CP104395">
    <property type="protein sequence ID" value="WEL19763.1"/>
    <property type="molecule type" value="Genomic_DNA"/>
</dbReference>
<reference evidence="11 12" key="1">
    <citation type="submission" date="2022-09" db="EMBL/GenBank/DDBJ databases">
        <title>Xylan utilization by haloarchaea-nanohaloarchaea associations.</title>
        <authorList>
            <person name="Yakimov M."/>
        </authorList>
    </citation>
    <scope>NUCLEOTIDE SEQUENCE [LARGE SCALE GENOMIC DNA]</scope>
    <source>
        <strain evidence="11 12">SVXNc</strain>
    </source>
</reference>
<evidence type="ECO:0000313" key="11">
    <source>
        <dbReference type="EMBL" id="WEL19763.1"/>
    </source>
</evidence>
<evidence type="ECO:0000256" key="7">
    <source>
        <dbReference type="ARBA" id="ARBA00049120"/>
    </source>
</evidence>
<keyword evidence="12" id="KW-1185">Reference proteome</keyword>
<dbReference type="PRINTS" id="PR00508">
    <property type="entry name" value="S21N4MTFRASE"/>
</dbReference>
<dbReference type="InterPro" id="IPR001091">
    <property type="entry name" value="RM_Methyltransferase"/>
</dbReference>
<keyword evidence="4 8" id="KW-0949">S-adenosyl-L-methionine</keyword>
<comment type="similarity">
    <text evidence="1">Belongs to the N(4)/N(6)-methyltransferase family. N(4) subfamily.</text>
</comment>
<dbReference type="RefSeq" id="WP_347721595.1">
    <property type="nucleotide sequence ID" value="NZ_CP104395.1"/>
</dbReference>
<keyword evidence="3" id="KW-0808">Transferase</keyword>
<accession>A0ABY8CIQ1</accession>
<evidence type="ECO:0000256" key="8">
    <source>
        <dbReference type="RuleBase" id="RU362026"/>
    </source>
</evidence>
<evidence type="ECO:0000313" key="12">
    <source>
        <dbReference type="Proteomes" id="UP001218034"/>
    </source>
</evidence>